<name>A0A8S5MEU9_9CAUD</name>
<reference evidence="1" key="1">
    <citation type="journal article" date="2021" name="Proc. Natl. Acad. Sci. U.S.A.">
        <title>A Catalog of Tens of Thousands of Viruses from Human Metagenomes Reveals Hidden Associations with Chronic Diseases.</title>
        <authorList>
            <person name="Tisza M.J."/>
            <person name="Buck C.B."/>
        </authorList>
    </citation>
    <scope>NUCLEOTIDE SEQUENCE</scope>
    <source>
        <strain evidence="1">CtmAU6</strain>
    </source>
</reference>
<sequence>MTGPAHALLSASGSKRWLSCPPSARLEETYPDKETAAAREGTLAHAIGEFYLKYYLKHNHTNIALPKQFKNQELYNKAMLDYVFEYVEMCIEKINTALSIDKTAYIAIEEKIDYSEWAKEGFGTGDLVIITDKYVEIVDLKYGKGVAVSAIDNTQMQMYALGIISNFGFMYDFDTIQMTIFQPRNGGISSQEKSVKDLIKWGENIVKPTAELAYDGIGEFNAGKWCLFCRASLRCKKYSEYCLSVAKYDFIDPELMSDEEMADALNRIEPLIHYAKQIKDYALSEALQGRTWPGYKLVEGKSSRKYSDIDAVIGRLQKANIDSSDFMKEPELKSITELTKLLGKKTFSILLDDLITKISGKPTLVDINDPRPEYNSPENDFEILD</sequence>
<dbReference type="Pfam" id="PF10926">
    <property type="entry name" value="DUF2800"/>
    <property type="match status" value="1"/>
</dbReference>
<dbReference type="InterPro" id="IPR021229">
    <property type="entry name" value="DUF2800"/>
</dbReference>
<evidence type="ECO:0000313" key="1">
    <source>
        <dbReference type="EMBL" id="DAD80845.1"/>
    </source>
</evidence>
<proteinExistence type="predicted"/>
<protein>
    <recommendedName>
        <fullName evidence="2">DUF2800 domain-containing protein</fullName>
    </recommendedName>
</protein>
<accession>A0A8S5MEU9</accession>
<evidence type="ECO:0008006" key="2">
    <source>
        <dbReference type="Google" id="ProtNLM"/>
    </source>
</evidence>
<dbReference type="EMBL" id="BK014889">
    <property type="protein sequence ID" value="DAD80845.1"/>
    <property type="molecule type" value="Genomic_DNA"/>
</dbReference>
<organism evidence="1">
    <name type="scientific">Siphoviridae sp. ctmAU6</name>
    <dbReference type="NCBI Taxonomy" id="2826451"/>
    <lineage>
        <taxon>Viruses</taxon>
        <taxon>Duplodnaviria</taxon>
        <taxon>Heunggongvirae</taxon>
        <taxon>Uroviricota</taxon>
        <taxon>Caudoviricetes</taxon>
    </lineage>
</organism>